<protein>
    <submittedName>
        <fullName evidence="1">Uncharacterized protein</fullName>
    </submittedName>
</protein>
<sequence length="61" mass="7149">MALRPPTTPFEMIASTALWRELVAVEVLQAMPFYWFRLSKLLYRLYYLSSFSKPGLLAHIL</sequence>
<dbReference type="Proteomes" id="UP000177913">
    <property type="component" value="Unassembled WGS sequence"/>
</dbReference>
<dbReference type="AlphaFoldDB" id="A0A1F7H1L6"/>
<evidence type="ECO:0000313" key="1">
    <source>
        <dbReference type="EMBL" id="OGK25277.1"/>
    </source>
</evidence>
<comment type="caution">
    <text evidence="1">The sequence shown here is derived from an EMBL/GenBank/DDBJ whole genome shotgun (WGS) entry which is preliminary data.</text>
</comment>
<accession>A0A1F7H1L6</accession>
<organism evidence="1 2">
    <name type="scientific">Candidatus Roizmanbacteria bacterium RIFCSPHIGHO2_02_FULL_38_11</name>
    <dbReference type="NCBI Taxonomy" id="1802039"/>
    <lineage>
        <taxon>Bacteria</taxon>
        <taxon>Candidatus Roizmaniibacteriota</taxon>
    </lineage>
</organism>
<name>A0A1F7H1L6_9BACT</name>
<reference evidence="1 2" key="1">
    <citation type="journal article" date="2016" name="Nat. Commun.">
        <title>Thousands of microbial genomes shed light on interconnected biogeochemical processes in an aquifer system.</title>
        <authorList>
            <person name="Anantharaman K."/>
            <person name="Brown C.T."/>
            <person name="Hug L.A."/>
            <person name="Sharon I."/>
            <person name="Castelle C.J."/>
            <person name="Probst A.J."/>
            <person name="Thomas B.C."/>
            <person name="Singh A."/>
            <person name="Wilkins M.J."/>
            <person name="Karaoz U."/>
            <person name="Brodie E.L."/>
            <person name="Williams K.H."/>
            <person name="Hubbard S.S."/>
            <person name="Banfield J.F."/>
        </authorList>
    </citation>
    <scope>NUCLEOTIDE SEQUENCE [LARGE SCALE GENOMIC DNA]</scope>
</reference>
<gene>
    <name evidence="1" type="ORF">A3C25_00465</name>
</gene>
<proteinExistence type="predicted"/>
<dbReference type="EMBL" id="MFZO01000013">
    <property type="protein sequence ID" value="OGK25277.1"/>
    <property type="molecule type" value="Genomic_DNA"/>
</dbReference>
<evidence type="ECO:0000313" key="2">
    <source>
        <dbReference type="Proteomes" id="UP000177913"/>
    </source>
</evidence>